<feature type="signal peptide" evidence="8">
    <location>
        <begin position="1"/>
        <end position="20"/>
    </location>
</feature>
<sequence length="316" mass="36212">MFHVLIVWLLFKGFAVCISAKPTDAFAQGNLQVVVPAKNAKSRVVHPQKVEIPDLWCQARLHSTNELLPIKKAQFTRMSDRTIIKANINNTRATLQFGKQSITSAGKYRCEITSEQGHYVWGWLFAYVRPVFHINQTRFVDVEGDEDKFHVAIAATRITEGESVRLECPAYGFPAPTIEWLKDGQPIESNERITFLNQAIEISKLVYDDDGVYTCLAKNAFSLRLDYPKQLWISRLDQRLRVQGSYRWIYPLIIIIILIVVLFLIIFGCSAINRVKSYNVEKREKRIKRNADHKGDNPEQLSQHQPILGVNKGEAE</sequence>
<dbReference type="EMBL" id="JBGFUD010005615">
    <property type="protein sequence ID" value="MFH4980483.1"/>
    <property type="molecule type" value="Genomic_DNA"/>
</dbReference>
<dbReference type="SUPFAM" id="SSF48726">
    <property type="entry name" value="Immunoglobulin"/>
    <property type="match status" value="1"/>
</dbReference>
<keyword evidence="1 8" id="KW-0732">Signal</keyword>
<evidence type="ECO:0000313" key="10">
    <source>
        <dbReference type="EMBL" id="MFH4980483.1"/>
    </source>
</evidence>
<dbReference type="InterPro" id="IPR013098">
    <property type="entry name" value="Ig_I-set"/>
</dbReference>
<evidence type="ECO:0000256" key="3">
    <source>
        <dbReference type="ARBA" id="ARBA00023157"/>
    </source>
</evidence>
<evidence type="ECO:0000259" key="9">
    <source>
        <dbReference type="PROSITE" id="PS50835"/>
    </source>
</evidence>
<keyword evidence="4" id="KW-0325">Glycoprotein</keyword>
<dbReference type="AlphaFoldDB" id="A0ABD6EKH4"/>
<dbReference type="PANTHER" id="PTHR44427:SF5">
    <property type="entry name" value="V-SET AND IMMUNOGLOBULIN DOMAIN-CONTAINING PROTEIN 10-LIKE"/>
    <property type="match status" value="1"/>
</dbReference>
<dbReference type="PANTHER" id="PTHR44427">
    <property type="entry name" value="CARCINOEMBRYONIC ANTIGEN-RELATED CELL ADHESION MOLECULE 19"/>
    <property type="match status" value="1"/>
</dbReference>
<evidence type="ECO:0000256" key="2">
    <source>
        <dbReference type="ARBA" id="ARBA00022737"/>
    </source>
</evidence>
<dbReference type="SMART" id="SM00408">
    <property type="entry name" value="IGc2"/>
    <property type="match status" value="1"/>
</dbReference>
<evidence type="ECO:0000256" key="4">
    <source>
        <dbReference type="ARBA" id="ARBA00023180"/>
    </source>
</evidence>
<organism evidence="10 11">
    <name type="scientific">Gnathostoma spinigerum</name>
    <dbReference type="NCBI Taxonomy" id="75299"/>
    <lineage>
        <taxon>Eukaryota</taxon>
        <taxon>Metazoa</taxon>
        <taxon>Ecdysozoa</taxon>
        <taxon>Nematoda</taxon>
        <taxon>Chromadorea</taxon>
        <taxon>Rhabditida</taxon>
        <taxon>Spirurina</taxon>
        <taxon>Gnathostomatomorpha</taxon>
        <taxon>Gnathostomatoidea</taxon>
        <taxon>Gnathostomatidae</taxon>
        <taxon>Gnathostoma</taxon>
    </lineage>
</organism>
<proteinExistence type="predicted"/>
<evidence type="ECO:0000256" key="8">
    <source>
        <dbReference type="SAM" id="SignalP"/>
    </source>
</evidence>
<dbReference type="InterPro" id="IPR058814">
    <property type="entry name" value="ZIG1/7_N"/>
</dbReference>
<evidence type="ECO:0000256" key="7">
    <source>
        <dbReference type="SAM" id="Phobius"/>
    </source>
</evidence>
<keyword evidence="11" id="KW-1185">Reference proteome</keyword>
<keyword evidence="7" id="KW-0812">Transmembrane</keyword>
<feature type="region of interest" description="Disordered" evidence="6">
    <location>
        <begin position="288"/>
        <end position="316"/>
    </location>
</feature>
<keyword evidence="5" id="KW-0393">Immunoglobulin domain</keyword>
<dbReference type="Proteomes" id="UP001608902">
    <property type="component" value="Unassembled WGS sequence"/>
</dbReference>
<keyword evidence="7" id="KW-1133">Transmembrane helix</keyword>
<dbReference type="Pfam" id="PF26428">
    <property type="entry name" value="Zwei_Ig_N"/>
    <property type="match status" value="1"/>
</dbReference>
<evidence type="ECO:0000256" key="6">
    <source>
        <dbReference type="SAM" id="MobiDB-lite"/>
    </source>
</evidence>
<dbReference type="InterPro" id="IPR003599">
    <property type="entry name" value="Ig_sub"/>
</dbReference>
<evidence type="ECO:0000256" key="1">
    <source>
        <dbReference type="ARBA" id="ARBA00022729"/>
    </source>
</evidence>
<feature type="compositionally biased region" description="Basic and acidic residues" evidence="6">
    <location>
        <begin position="288"/>
        <end position="297"/>
    </location>
</feature>
<dbReference type="InterPro" id="IPR036179">
    <property type="entry name" value="Ig-like_dom_sf"/>
</dbReference>
<reference evidence="10 11" key="1">
    <citation type="submission" date="2024-08" db="EMBL/GenBank/DDBJ databases">
        <title>Gnathostoma spinigerum genome.</title>
        <authorList>
            <person name="Gonzalez-Bertolin B."/>
            <person name="Monzon S."/>
            <person name="Zaballos A."/>
            <person name="Jimenez P."/>
            <person name="Dekumyoy P."/>
            <person name="Varona S."/>
            <person name="Cuesta I."/>
            <person name="Sumanam S."/>
            <person name="Adisakwattana P."/>
            <person name="Gasser R.B."/>
            <person name="Hernandez-Gonzalez A."/>
            <person name="Young N.D."/>
            <person name="Perteguer M.J."/>
        </authorList>
    </citation>
    <scope>NUCLEOTIDE SEQUENCE [LARGE SCALE GENOMIC DNA]</scope>
    <source>
        <strain evidence="10">AL3</strain>
        <tissue evidence="10">Liver</tissue>
    </source>
</reference>
<name>A0ABD6EKH4_9BILA</name>
<dbReference type="PROSITE" id="PS50835">
    <property type="entry name" value="IG_LIKE"/>
    <property type="match status" value="1"/>
</dbReference>
<dbReference type="Gene3D" id="2.60.40.10">
    <property type="entry name" value="Immunoglobulins"/>
    <property type="match status" value="1"/>
</dbReference>
<comment type="caution">
    <text evidence="10">The sequence shown here is derived from an EMBL/GenBank/DDBJ whole genome shotgun (WGS) entry which is preliminary data.</text>
</comment>
<feature type="domain" description="Ig-like" evidence="9">
    <location>
        <begin position="130"/>
        <end position="226"/>
    </location>
</feature>
<evidence type="ECO:0000313" key="11">
    <source>
        <dbReference type="Proteomes" id="UP001608902"/>
    </source>
</evidence>
<accession>A0ABD6EKH4</accession>
<keyword evidence="3" id="KW-1015">Disulfide bond</keyword>
<keyword evidence="2" id="KW-0677">Repeat</keyword>
<dbReference type="FunFam" id="2.60.40.10:FF:000032">
    <property type="entry name" value="palladin isoform X1"/>
    <property type="match status" value="1"/>
</dbReference>
<dbReference type="SMART" id="SM00409">
    <property type="entry name" value="IG"/>
    <property type="match status" value="1"/>
</dbReference>
<dbReference type="InterPro" id="IPR013783">
    <property type="entry name" value="Ig-like_fold"/>
</dbReference>
<gene>
    <name evidence="10" type="ORF">AB6A40_007192</name>
</gene>
<feature type="transmembrane region" description="Helical" evidence="7">
    <location>
        <begin position="248"/>
        <end position="273"/>
    </location>
</feature>
<dbReference type="InterPro" id="IPR007110">
    <property type="entry name" value="Ig-like_dom"/>
</dbReference>
<protein>
    <recommendedName>
        <fullName evidence="9">Ig-like domain-containing protein</fullName>
    </recommendedName>
</protein>
<keyword evidence="7" id="KW-0472">Membrane</keyword>
<dbReference type="InterPro" id="IPR003598">
    <property type="entry name" value="Ig_sub2"/>
</dbReference>
<dbReference type="InterPro" id="IPR050831">
    <property type="entry name" value="CEA_cell_adhesion"/>
</dbReference>
<dbReference type="Pfam" id="PF07679">
    <property type="entry name" value="I-set"/>
    <property type="match status" value="1"/>
</dbReference>
<evidence type="ECO:0000256" key="5">
    <source>
        <dbReference type="ARBA" id="ARBA00023319"/>
    </source>
</evidence>
<feature type="chain" id="PRO_5044859458" description="Ig-like domain-containing protein" evidence="8">
    <location>
        <begin position="21"/>
        <end position="316"/>
    </location>
</feature>